<feature type="domain" description="Pyrrolo-quinoline quinone repeat" evidence="1">
    <location>
        <begin position="58"/>
        <end position="184"/>
    </location>
</feature>
<dbReference type="PROSITE" id="PS51318">
    <property type="entry name" value="TAT"/>
    <property type="match status" value="1"/>
</dbReference>
<dbReference type="OrthoDB" id="8638at2157"/>
<evidence type="ECO:0000313" key="2">
    <source>
        <dbReference type="EMBL" id="SFS40087.1"/>
    </source>
</evidence>
<dbReference type="InterPro" id="IPR015943">
    <property type="entry name" value="WD40/YVTN_repeat-like_dom_sf"/>
</dbReference>
<dbReference type="InterPro" id="IPR006311">
    <property type="entry name" value="TAT_signal"/>
</dbReference>
<dbReference type="InterPro" id="IPR011047">
    <property type="entry name" value="Quinoprotein_ADH-like_sf"/>
</dbReference>
<dbReference type="PANTHER" id="PTHR34512">
    <property type="entry name" value="CELL SURFACE PROTEIN"/>
    <property type="match status" value="1"/>
</dbReference>
<dbReference type="Pfam" id="PF13360">
    <property type="entry name" value="PQQ_2"/>
    <property type="match status" value="2"/>
</dbReference>
<dbReference type="SMART" id="SM00564">
    <property type="entry name" value="PQQ"/>
    <property type="match status" value="7"/>
</dbReference>
<proteinExistence type="predicted"/>
<gene>
    <name evidence="2" type="ORF">SAMN04488556_0587</name>
</gene>
<dbReference type="SUPFAM" id="SSF50998">
    <property type="entry name" value="Quinoprotein alcohol dehydrogenase-like"/>
    <property type="match status" value="2"/>
</dbReference>
<sequence length="435" mass="47560">MPSSRRSVLTACTAGIGALAGCLSSENPTADGSWPRRTLTNAHTGYASTDGPTADLYTVWQQERARSGGVTPSPVVDDGVLYVTYSRQARDDERGGAWVEAFDAATGDSQWTTELFRTEKVYSLDHSDSTVVDGDRLFTQTDVGLTMLTTDGEIQWTVDNFYNGQLLPDAAPPVVTDDVVVAGTYGTQDEDGQNEVVYGVDPETGDERWRTSFDDWSGMWQLAGTGDVVYVPFDRTGLVALDVTSGEERWRWEGPVDGTPTVVDDLILVALRRDDEDVLGALDRRDRSLRWEASIEPRWPSAGFAVAGELCYHASYFGLEARRLETGERAWRFGPEEGERPHDEPQVDLVTTPVVADDAVYVSGWIQRDTMYGHLFVVDSATGEELGRAEMGRNQQAGTGTPAVTSDLVFLGSEHGTLYAFGECSFEVADRCLSG</sequence>
<name>A0A1I6PIT0_9EURY</name>
<evidence type="ECO:0000313" key="3">
    <source>
        <dbReference type="Proteomes" id="UP000199199"/>
    </source>
</evidence>
<keyword evidence="3" id="KW-1185">Reference proteome</keyword>
<dbReference type="Proteomes" id="UP000199199">
    <property type="component" value="Unassembled WGS sequence"/>
</dbReference>
<dbReference type="Gene3D" id="2.130.10.10">
    <property type="entry name" value="YVTN repeat-like/Quinoprotein amine dehydrogenase"/>
    <property type="match status" value="2"/>
</dbReference>
<dbReference type="EMBL" id="FOZS01000001">
    <property type="protein sequence ID" value="SFS40087.1"/>
    <property type="molecule type" value="Genomic_DNA"/>
</dbReference>
<dbReference type="RefSeq" id="WP_092901317.1">
    <property type="nucleotide sequence ID" value="NZ_FOZS01000001.1"/>
</dbReference>
<dbReference type="PROSITE" id="PS51257">
    <property type="entry name" value="PROKAR_LIPOPROTEIN"/>
    <property type="match status" value="1"/>
</dbReference>
<protein>
    <submittedName>
        <fullName evidence="2">Outer membrane protein assembly factor BamB</fullName>
    </submittedName>
</protein>
<evidence type="ECO:0000259" key="1">
    <source>
        <dbReference type="Pfam" id="PF13360"/>
    </source>
</evidence>
<dbReference type="AlphaFoldDB" id="A0A1I6PIT0"/>
<reference evidence="3" key="1">
    <citation type="submission" date="2016-10" db="EMBL/GenBank/DDBJ databases">
        <authorList>
            <person name="Varghese N."/>
            <person name="Submissions S."/>
        </authorList>
    </citation>
    <scope>NUCLEOTIDE SEQUENCE [LARGE SCALE GENOMIC DNA]</scope>
    <source>
        <strain evidence="3">DSM 22427</strain>
    </source>
</reference>
<feature type="domain" description="Pyrrolo-quinoline quinone repeat" evidence="1">
    <location>
        <begin position="194"/>
        <end position="421"/>
    </location>
</feature>
<dbReference type="InterPro" id="IPR002372">
    <property type="entry name" value="PQQ_rpt_dom"/>
</dbReference>
<accession>A0A1I6PIT0</accession>
<organism evidence="2 3">
    <name type="scientific">Halostagnicola kamekurae</name>
    <dbReference type="NCBI Taxonomy" id="619731"/>
    <lineage>
        <taxon>Archaea</taxon>
        <taxon>Methanobacteriati</taxon>
        <taxon>Methanobacteriota</taxon>
        <taxon>Stenosarchaea group</taxon>
        <taxon>Halobacteria</taxon>
        <taxon>Halobacteriales</taxon>
        <taxon>Natrialbaceae</taxon>
        <taxon>Halostagnicola</taxon>
    </lineage>
</organism>
<dbReference type="InterPro" id="IPR018391">
    <property type="entry name" value="PQQ_b-propeller_rpt"/>
</dbReference>
<dbReference type="PANTHER" id="PTHR34512:SF30">
    <property type="entry name" value="OUTER MEMBRANE PROTEIN ASSEMBLY FACTOR BAMB"/>
    <property type="match status" value="1"/>
</dbReference>